<gene>
    <name evidence="1" type="primary">rps3</name>
</gene>
<evidence type="ECO:0000313" key="1">
    <source>
        <dbReference type="EMBL" id="ACD46920.1"/>
    </source>
</evidence>
<geneLocation type="mitochondrion" evidence="1"/>
<sequence>ILHHSPKRTFIHLSISRRPRRLKRRGKSRPGRRWAFGKVRLIGPDDGEERNEVRRGAGQLLSILTREQSS</sequence>
<organism evidence="1">
    <name type="scientific">Gnetum gnemon</name>
    <name type="common">Spanish joint-fir</name>
    <name type="synonym">Gnetum acutatum</name>
    <dbReference type="NCBI Taxonomy" id="3382"/>
    <lineage>
        <taxon>Eukaryota</taxon>
        <taxon>Viridiplantae</taxon>
        <taxon>Streptophyta</taxon>
        <taxon>Embryophyta</taxon>
        <taxon>Tracheophyta</taxon>
        <taxon>Spermatophyta</taxon>
        <taxon>Gnetopsida</taxon>
        <taxon>Gnetidae</taxon>
        <taxon>Gnetales</taxon>
        <taxon>Gnetaceae</taxon>
        <taxon>Gnetum</taxon>
    </lineage>
</organism>
<dbReference type="AlphaFoldDB" id="D3TID0"/>
<keyword evidence="1" id="KW-0689">Ribosomal protein</keyword>
<accession>D3TID0</accession>
<feature type="non-terminal residue" evidence="1">
    <location>
        <position position="1"/>
    </location>
</feature>
<reference evidence="1" key="1">
    <citation type="journal article" date="2010" name="Plant Physiol. Biochem.">
        <title>Lineage-specific group II intron gains and losses of the mitochondrial rps3 gene in gymnosperms.</title>
        <authorList>
            <person name="Regina T.M."/>
            <person name="Quagliariello C."/>
        </authorList>
    </citation>
    <scope>NUCLEOTIDE SEQUENCE</scope>
</reference>
<dbReference type="GO" id="GO:0005840">
    <property type="term" value="C:ribosome"/>
    <property type="evidence" value="ECO:0007669"/>
    <property type="project" value="UniProtKB-KW"/>
</dbReference>
<keyword evidence="1" id="KW-0687">Ribonucleoprotein</keyword>
<dbReference type="EMBL" id="EU516358">
    <property type="protein sequence ID" value="ACD46920.1"/>
    <property type="molecule type" value="Genomic_DNA"/>
</dbReference>
<name>D3TID0_GNEGN</name>
<protein>
    <submittedName>
        <fullName evidence="1">Ribosomal protein S3</fullName>
    </submittedName>
</protein>
<keyword evidence="1" id="KW-0496">Mitochondrion</keyword>
<feature type="non-terminal residue" evidence="1">
    <location>
        <position position="70"/>
    </location>
</feature>
<proteinExistence type="predicted"/>